<dbReference type="HAMAP" id="MF_00373">
    <property type="entry name" value="Ribosomal_bL28"/>
    <property type="match status" value="1"/>
</dbReference>
<accession>A0ABU0LZV9</accession>
<comment type="caution">
    <text evidence="7">The sequence shown here is derived from an EMBL/GenBank/DDBJ whole genome shotgun (WGS) entry which is preliminary data.</text>
</comment>
<keyword evidence="3 5" id="KW-0687">Ribonucleoprotein</keyword>
<dbReference type="GO" id="GO:0005840">
    <property type="term" value="C:ribosome"/>
    <property type="evidence" value="ECO:0007669"/>
    <property type="project" value="UniProtKB-KW"/>
</dbReference>
<organism evidence="7 8">
    <name type="scientific">Mycoplasmoides fastidiosum</name>
    <dbReference type="NCBI Taxonomy" id="92758"/>
    <lineage>
        <taxon>Bacteria</taxon>
        <taxon>Bacillati</taxon>
        <taxon>Mycoplasmatota</taxon>
        <taxon>Mycoplasmoidales</taxon>
        <taxon>Mycoplasmoidaceae</taxon>
        <taxon>Mycoplasmoides</taxon>
    </lineage>
</organism>
<protein>
    <recommendedName>
        <fullName evidence="4 5">Large ribosomal subunit protein bL28</fullName>
    </recommendedName>
</protein>
<gene>
    <name evidence="5" type="primary">rpmB</name>
    <name evidence="7" type="ORF">J2Z62_000684</name>
</gene>
<evidence type="ECO:0000256" key="3">
    <source>
        <dbReference type="ARBA" id="ARBA00023274"/>
    </source>
</evidence>
<dbReference type="NCBIfam" id="TIGR00009">
    <property type="entry name" value="L28"/>
    <property type="match status" value="1"/>
</dbReference>
<keyword evidence="8" id="KW-1185">Reference proteome</keyword>
<proteinExistence type="inferred from homology"/>
<reference evidence="7" key="1">
    <citation type="submission" date="2023-07" db="EMBL/GenBank/DDBJ databases">
        <title>Genomic Encyclopedia of Type Strains, Phase IV (KMG-IV): sequencing the most valuable type-strain genomes for metagenomic binning, comparative biology and taxonomic classification.</title>
        <authorList>
            <person name="Goeker M."/>
        </authorList>
    </citation>
    <scope>NUCLEOTIDE SEQUENCE [LARGE SCALE GENOMIC DNA]</scope>
    <source>
        <strain evidence="7">DSM 21204</strain>
    </source>
</reference>
<dbReference type="InterPro" id="IPR037147">
    <property type="entry name" value="Ribosomal_bL28_sf"/>
</dbReference>
<dbReference type="RefSeq" id="WP_256547065.1">
    <property type="nucleotide sequence ID" value="NZ_CP101809.1"/>
</dbReference>
<name>A0ABU0LZV9_9BACT</name>
<dbReference type="Gene3D" id="2.30.170.40">
    <property type="entry name" value="Ribosomal protein L28/L24"/>
    <property type="match status" value="1"/>
</dbReference>
<sequence>MARRDQLTNRGPLSGNNRSKALNITKRKWNLNLQNVRIQTKNGQSVKLRVSTKTLRTLKKLGKLV</sequence>
<keyword evidence="2 5" id="KW-0689">Ribosomal protein</keyword>
<comment type="similarity">
    <text evidence="1 5">Belongs to the bacterial ribosomal protein bL28 family.</text>
</comment>
<dbReference type="EMBL" id="JAUSWO010000001">
    <property type="protein sequence ID" value="MDQ0514246.1"/>
    <property type="molecule type" value="Genomic_DNA"/>
</dbReference>
<dbReference type="PANTHER" id="PTHR39080:SF1">
    <property type="entry name" value="LARGE RIBOSOMAL SUBUNIT PROTEIN BL28A"/>
    <property type="match status" value="1"/>
</dbReference>
<dbReference type="Proteomes" id="UP001240643">
    <property type="component" value="Unassembled WGS sequence"/>
</dbReference>
<feature type="region of interest" description="Disordered" evidence="6">
    <location>
        <begin position="1"/>
        <end position="22"/>
    </location>
</feature>
<dbReference type="InterPro" id="IPR034704">
    <property type="entry name" value="Ribosomal_bL28/bL31-like_sf"/>
</dbReference>
<evidence type="ECO:0000256" key="2">
    <source>
        <dbReference type="ARBA" id="ARBA00022980"/>
    </source>
</evidence>
<evidence type="ECO:0000256" key="4">
    <source>
        <dbReference type="ARBA" id="ARBA00035174"/>
    </source>
</evidence>
<evidence type="ECO:0000256" key="6">
    <source>
        <dbReference type="SAM" id="MobiDB-lite"/>
    </source>
</evidence>
<dbReference type="Pfam" id="PF00830">
    <property type="entry name" value="Ribosomal_L28"/>
    <property type="match status" value="1"/>
</dbReference>
<evidence type="ECO:0000256" key="1">
    <source>
        <dbReference type="ARBA" id="ARBA00008760"/>
    </source>
</evidence>
<feature type="compositionally biased region" description="Polar residues" evidence="6">
    <location>
        <begin position="8"/>
        <end position="22"/>
    </location>
</feature>
<dbReference type="InterPro" id="IPR001383">
    <property type="entry name" value="Ribosomal_bL28_bact-type"/>
</dbReference>
<dbReference type="InterPro" id="IPR050096">
    <property type="entry name" value="Bacterial_rp_bL28"/>
</dbReference>
<dbReference type="PANTHER" id="PTHR39080">
    <property type="entry name" value="50S RIBOSOMAL PROTEIN L28"/>
    <property type="match status" value="1"/>
</dbReference>
<evidence type="ECO:0000313" key="8">
    <source>
        <dbReference type="Proteomes" id="UP001240643"/>
    </source>
</evidence>
<evidence type="ECO:0000256" key="5">
    <source>
        <dbReference type="HAMAP-Rule" id="MF_00373"/>
    </source>
</evidence>
<dbReference type="InterPro" id="IPR026569">
    <property type="entry name" value="Ribosomal_bL28"/>
</dbReference>
<evidence type="ECO:0000313" key="7">
    <source>
        <dbReference type="EMBL" id="MDQ0514246.1"/>
    </source>
</evidence>
<dbReference type="SUPFAM" id="SSF143800">
    <property type="entry name" value="L28p-like"/>
    <property type="match status" value="1"/>
</dbReference>